<organism evidence="1 2">
    <name type="scientific">Ulvibacter litoralis</name>
    <dbReference type="NCBI Taxonomy" id="227084"/>
    <lineage>
        <taxon>Bacteria</taxon>
        <taxon>Pseudomonadati</taxon>
        <taxon>Bacteroidota</taxon>
        <taxon>Flavobacteriia</taxon>
        <taxon>Flavobacteriales</taxon>
        <taxon>Flavobacteriaceae</taxon>
        <taxon>Ulvibacter</taxon>
    </lineage>
</organism>
<dbReference type="OrthoDB" id="6120799at2"/>
<dbReference type="Pfam" id="PF14595">
    <property type="entry name" value="Thioredoxin_9"/>
    <property type="match status" value="1"/>
</dbReference>
<dbReference type="AlphaFoldDB" id="A0A1G7CUH3"/>
<name>A0A1G7CUH3_9FLAO</name>
<dbReference type="Gene3D" id="3.40.30.10">
    <property type="entry name" value="Glutaredoxin"/>
    <property type="match status" value="1"/>
</dbReference>
<dbReference type="Proteomes" id="UP000199321">
    <property type="component" value="Unassembled WGS sequence"/>
</dbReference>
<keyword evidence="2" id="KW-1185">Reference proteome</keyword>
<dbReference type="SUPFAM" id="SSF52833">
    <property type="entry name" value="Thioredoxin-like"/>
    <property type="match status" value="1"/>
</dbReference>
<reference evidence="1 2" key="1">
    <citation type="submission" date="2016-10" db="EMBL/GenBank/DDBJ databases">
        <authorList>
            <person name="de Groot N.N."/>
        </authorList>
    </citation>
    <scope>NUCLEOTIDE SEQUENCE [LARGE SCALE GENOMIC DNA]</scope>
    <source>
        <strain evidence="1 2">DSM 16195</strain>
    </source>
</reference>
<accession>A0A1G7CUH3</accession>
<dbReference type="CDD" id="cd02947">
    <property type="entry name" value="TRX_family"/>
    <property type="match status" value="1"/>
</dbReference>
<protein>
    <submittedName>
        <fullName evidence="1">Thioredoxin</fullName>
    </submittedName>
</protein>
<evidence type="ECO:0000313" key="2">
    <source>
        <dbReference type="Proteomes" id="UP000199321"/>
    </source>
</evidence>
<dbReference type="STRING" id="227084.SAMN05421855_101544"/>
<gene>
    <name evidence="1" type="ORF">SAMN05421855_101544</name>
</gene>
<dbReference type="InterPro" id="IPR036249">
    <property type="entry name" value="Thioredoxin-like_sf"/>
</dbReference>
<proteinExistence type="predicted"/>
<sequence>MEKTIELQTPETLVAEGLKKAISYKEYRDLVANHVLEGTNTGPVQNEGLAQYTVLNDARMRRLDKTVKVPESALELFKNTAEPLEWLVITESWCGDAAQTMPVMNAVAQLSDKINFSVVLRDENPDLMNAFLTNGAMSIPKLVVFDKTSNSIQGVWGPRPEKATKMVTEFKEAHGLLTPEFKQELQVWYNKDKGQSTIEDLTKYIS</sequence>
<evidence type="ECO:0000313" key="1">
    <source>
        <dbReference type="EMBL" id="SDE42306.1"/>
    </source>
</evidence>
<dbReference type="EMBL" id="FNBA01000001">
    <property type="protein sequence ID" value="SDE42306.1"/>
    <property type="molecule type" value="Genomic_DNA"/>
</dbReference>
<dbReference type="RefSeq" id="WP_093140151.1">
    <property type="nucleotide sequence ID" value="NZ_BMWO01000001.1"/>
</dbReference>